<dbReference type="RefSeq" id="WP_394845733.1">
    <property type="nucleotide sequence ID" value="NZ_CP089982.1"/>
</dbReference>
<sequence length="214" mass="23236">MDPLSKDKEAPVRLVEKDPLGAGRIGVYTAIGGSIGLVPLPWVPDSIARRVRGALVQDVAARHGLSITPEARAALAEPDGPDGSRGIFAQAMKFATQKFLVRFMPLGFLPPLRSAATTFALGHLFHRYLQNARNDVSIRIDVDEARRVRRAIDASVFAALRIEVPEGATRKIAPEDLRDDITQFVDGLIIGAASLPDLIVRRLDAAFDECLKHG</sequence>
<evidence type="ECO:0000313" key="2">
    <source>
        <dbReference type="Proteomes" id="UP001379533"/>
    </source>
</evidence>
<reference evidence="1 2" key="1">
    <citation type="submission" date="2021-12" db="EMBL/GenBank/DDBJ databases">
        <title>Discovery of the Pendulisporaceae a myxobacterial family with distinct sporulation behavior and unique specialized metabolism.</title>
        <authorList>
            <person name="Garcia R."/>
            <person name="Popoff A."/>
            <person name="Bader C.D."/>
            <person name="Loehr J."/>
            <person name="Walesch S."/>
            <person name="Walt C."/>
            <person name="Boldt J."/>
            <person name="Bunk B."/>
            <person name="Haeckl F.J.F.P.J."/>
            <person name="Gunesch A.P."/>
            <person name="Birkelbach J."/>
            <person name="Nuebel U."/>
            <person name="Pietschmann T."/>
            <person name="Bach T."/>
            <person name="Mueller R."/>
        </authorList>
    </citation>
    <scope>NUCLEOTIDE SEQUENCE [LARGE SCALE GENOMIC DNA]</scope>
    <source>
        <strain evidence="1 2">MSr12523</strain>
    </source>
</reference>
<name>A0ABZ2KE33_9BACT</name>
<gene>
    <name evidence="1" type="ORF">LZC95_52975</name>
</gene>
<protein>
    <submittedName>
        <fullName evidence="1">Uncharacterized protein</fullName>
    </submittedName>
</protein>
<dbReference type="EMBL" id="CP089982">
    <property type="protein sequence ID" value="WXA95124.1"/>
    <property type="molecule type" value="Genomic_DNA"/>
</dbReference>
<accession>A0ABZ2KE33</accession>
<dbReference type="Proteomes" id="UP001379533">
    <property type="component" value="Chromosome"/>
</dbReference>
<evidence type="ECO:0000313" key="1">
    <source>
        <dbReference type="EMBL" id="WXA95124.1"/>
    </source>
</evidence>
<keyword evidence="2" id="KW-1185">Reference proteome</keyword>
<organism evidence="1 2">
    <name type="scientific">Pendulispora brunnea</name>
    <dbReference type="NCBI Taxonomy" id="2905690"/>
    <lineage>
        <taxon>Bacteria</taxon>
        <taxon>Pseudomonadati</taxon>
        <taxon>Myxococcota</taxon>
        <taxon>Myxococcia</taxon>
        <taxon>Myxococcales</taxon>
        <taxon>Sorangiineae</taxon>
        <taxon>Pendulisporaceae</taxon>
        <taxon>Pendulispora</taxon>
    </lineage>
</organism>
<proteinExistence type="predicted"/>